<organism evidence="3 4">
    <name type="scientific">Streptomyces griseocarneus</name>
    <dbReference type="NCBI Taxonomy" id="51201"/>
    <lineage>
        <taxon>Bacteria</taxon>
        <taxon>Bacillati</taxon>
        <taxon>Actinomycetota</taxon>
        <taxon>Actinomycetes</taxon>
        <taxon>Kitasatosporales</taxon>
        <taxon>Streptomycetaceae</taxon>
        <taxon>Streptomyces</taxon>
    </lineage>
</organism>
<sequence>MTTPQQPPRAPADRPADPAPRPGRAAAPGRAGRRPHPGQAQGYWPGQMPAGGPVGYVSPIPIRKATLLDAVASEWTKIRSVRSTMWTLGVMVLLVLGIGFLAATLVAGQDGDTGNSSPLALGFFGVLLGIICVVTLGVLTISSEYGTGMIRTTLTACPDRGRVLGAKSIVFFLLTFVITLISTGMIAVVDSALLGDRTTFTPDAETWLRATVGVSLYVATLGLLGLAVGALLRHSAGAITLMLGVVLLPMVLSLFMMGDALSEVRKALIEYSIPMQLSAFYATSADHIEGPTGWTPLWIMLGVAGVALAGAYVSLTRRDA</sequence>
<feature type="transmembrane region" description="Helical" evidence="2">
    <location>
        <begin position="214"/>
        <end position="232"/>
    </location>
</feature>
<evidence type="ECO:0000313" key="3">
    <source>
        <dbReference type="EMBL" id="QSY51038.1"/>
    </source>
</evidence>
<accession>A0ABX7RWJ9</accession>
<feature type="region of interest" description="Disordered" evidence="1">
    <location>
        <begin position="1"/>
        <end position="45"/>
    </location>
</feature>
<dbReference type="Pfam" id="PF12730">
    <property type="entry name" value="ABC2_membrane_4"/>
    <property type="match status" value="1"/>
</dbReference>
<dbReference type="Proteomes" id="UP000671836">
    <property type="component" value="Chromosome"/>
</dbReference>
<feature type="transmembrane region" description="Helical" evidence="2">
    <location>
        <begin position="239"/>
        <end position="258"/>
    </location>
</feature>
<evidence type="ECO:0000313" key="4">
    <source>
        <dbReference type="Proteomes" id="UP000671836"/>
    </source>
</evidence>
<evidence type="ECO:0000256" key="2">
    <source>
        <dbReference type="SAM" id="Phobius"/>
    </source>
</evidence>
<keyword evidence="2" id="KW-1133">Transmembrane helix</keyword>
<keyword evidence="4" id="KW-1185">Reference proteome</keyword>
<feature type="compositionally biased region" description="Pro residues" evidence="1">
    <location>
        <begin position="1"/>
        <end position="10"/>
    </location>
</feature>
<gene>
    <name evidence="3" type="ORF">J3S04_09090</name>
</gene>
<protein>
    <submittedName>
        <fullName evidence="3">ABC transporter permease subunit</fullName>
    </submittedName>
</protein>
<feature type="transmembrane region" description="Helical" evidence="2">
    <location>
        <begin position="119"/>
        <end position="141"/>
    </location>
</feature>
<feature type="transmembrane region" description="Helical" evidence="2">
    <location>
        <begin position="85"/>
        <end position="107"/>
    </location>
</feature>
<name>A0ABX7RWJ9_9ACTN</name>
<proteinExistence type="predicted"/>
<reference evidence="3 4" key="1">
    <citation type="submission" date="2021-03" db="EMBL/GenBank/DDBJ databases">
        <title>Streptomyces strains.</title>
        <authorList>
            <person name="Lund M.B."/>
            <person name="Toerring T."/>
        </authorList>
    </citation>
    <scope>NUCLEOTIDE SEQUENCE [LARGE SCALE GENOMIC DNA]</scope>
    <source>
        <strain evidence="3 4">KCC S-1010</strain>
    </source>
</reference>
<dbReference type="RefSeq" id="WP_207555420.1">
    <property type="nucleotide sequence ID" value="NZ_CP071595.1"/>
</dbReference>
<feature type="transmembrane region" description="Helical" evidence="2">
    <location>
        <begin position="169"/>
        <end position="194"/>
    </location>
</feature>
<feature type="transmembrane region" description="Helical" evidence="2">
    <location>
        <begin position="297"/>
        <end position="315"/>
    </location>
</feature>
<keyword evidence="2" id="KW-0812">Transmembrane</keyword>
<keyword evidence="2" id="KW-0472">Membrane</keyword>
<evidence type="ECO:0000256" key="1">
    <source>
        <dbReference type="SAM" id="MobiDB-lite"/>
    </source>
</evidence>
<dbReference type="EMBL" id="CP071595">
    <property type="protein sequence ID" value="QSY51038.1"/>
    <property type="molecule type" value="Genomic_DNA"/>
</dbReference>